<proteinExistence type="predicted"/>
<accession>A0ABV6CHY8</accession>
<sequence length="383" mass="41042">MTVLTFSDPIDSGRESPAVFVPFSDGSGPVDMSQAIRSEITLSDDGGFFDLGLYFPGEADQRLLEPATFGSGDTAVTVDAGTRLSNWLGAVMSGPVRLDADGAEVADQFVMMLPRTLEPGGLGTELGARQSVLVFPLPQEIGGRQIFPEFDQSLTYSYSKVSLIGSGYESLSYAAACFGHGTMIRTTIGLCPVEDLRVGDLVMTLDRGPRPVLWIGSRLADPLHLDLRPQDRPIGIAAGALGDGQPCRRLVVSPQHRLLIRSAIAGRMFGCPEVLVAARHLVGQPAIFVAPVTAIRYWHVLLEHHDLIDTEGAWSESLYPGPVALSAYPEGQRQQIRAALPAVAEGPPPTPRPVPAGRKARQLSARHLRNNKPLVATLEPATT</sequence>
<dbReference type="RefSeq" id="WP_265507432.1">
    <property type="nucleotide sequence ID" value="NZ_JAOTBE010000031.1"/>
</dbReference>
<dbReference type="EMBL" id="JBHLWQ010000070">
    <property type="protein sequence ID" value="MFC0200312.1"/>
    <property type="molecule type" value="Genomic_DNA"/>
</dbReference>
<keyword evidence="3" id="KW-1185">Reference proteome</keyword>
<dbReference type="Pfam" id="PF13403">
    <property type="entry name" value="Hint_2"/>
    <property type="match status" value="1"/>
</dbReference>
<dbReference type="InterPro" id="IPR028992">
    <property type="entry name" value="Hedgehog/Intein_dom"/>
</dbReference>
<organism evidence="2 3">
    <name type="scientific">Paracoccus rhizosphaerae</name>
    <dbReference type="NCBI Taxonomy" id="1133347"/>
    <lineage>
        <taxon>Bacteria</taxon>
        <taxon>Pseudomonadati</taxon>
        <taxon>Pseudomonadota</taxon>
        <taxon>Alphaproteobacteria</taxon>
        <taxon>Rhodobacterales</taxon>
        <taxon>Paracoccaceae</taxon>
        <taxon>Paracoccus</taxon>
    </lineage>
</organism>
<comment type="caution">
    <text evidence="2">The sequence shown here is derived from an EMBL/GenBank/DDBJ whole genome shotgun (WGS) entry which is preliminary data.</text>
</comment>
<reference evidence="2 3" key="1">
    <citation type="submission" date="2024-09" db="EMBL/GenBank/DDBJ databases">
        <authorList>
            <person name="Sun Q."/>
            <person name="Mori K."/>
        </authorList>
    </citation>
    <scope>NUCLEOTIDE SEQUENCE [LARGE SCALE GENOMIC DNA]</scope>
    <source>
        <strain evidence="2 3">CCM 7904</strain>
    </source>
</reference>
<evidence type="ECO:0000259" key="1">
    <source>
        <dbReference type="Pfam" id="PF13403"/>
    </source>
</evidence>
<protein>
    <submittedName>
        <fullName evidence="2">Hint domain-containing protein</fullName>
    </submittedName>
</protein>
<feature type="domain" description="Hedgehog/Intein (Hint)" evidence="1">
    <location>
        <begin position="177"/>
        <end position="321"/>
    </location>
</feature>
<gene>
    <name evidence="2" type="ORF">ACFFIZ_08250</name>
</gene>
<evidence type="ECO:0000313" key="2">
    <source>
        <dbReference type="EMBL" id="MFC0200312.1"/>
    </source>
</evidence>
<name>A0ABV6CHY8_9RHOB</name>
<dbReference type="InterPro" id="IPR036844">
    <property type="entry name" value="Hint_dom_sf"/>
</dbReference>
<evidence type="ECO:0000313" key="3">
    <source>
        <dbReference type="Proteomes" id="UP001589795"/>
    </source>
</evidence>
<dbReference type="Proteomes" id="UP001589795">
    <property type="component" value="Unassembled WGS sequence"/>
</dbReference>
<dbReference type="SUPFAM" id="SSF51294">
    <property type="entry name" value="Hedgehog/intein (Hint) domain"/>
    <property type="match status" value="1"/>
</dbReference>